<dbReference type="PRINTS" id="PR00081">
    <property type="entry name" value="GDHRDH"/>
</dbReference>
<dbReference type="KEGG" id="sbi:8073643"/>
<dbReference type="PANTHER" id="PTHR42898">
    <property type="entry name" value="TROPINONE REDUCTASE"/>
    <property type="match status" value="1"/>
</dbReference>
<proteinExistence type="predicted"/>
<dbReference type="eggNOG" id="KOG0725">
    <property type="taxonomic scope" value="Eukaryota"/>
</dbReference>
<name>C5Y5Q0_SORBI</name>
<dbReference type="SUPFAM" id="SSF51735">
    <property type="entry name" value="NAD(P)-binding Rossmann-fold domains"/>
    <property type="match status" value="1"/>
</dbReference>
<dbReference type="EMBL" id="CM000764">
    <property type="protein sequence ID" value="EES08074.1"/>
    <property type="molecule type" value="Genomic_DNA"/>
</dbReference>
<dbReference type="PANTHER" id="PTHR42898:SF93">
    <property type="entry name" value="OS03G0269100 PROTEIN"/>
    <property type="match status" value="1"/>
</dbReference>
<dbReference type="Pfam" id="PF13561">
    <property type="entry name" value="adh_short_C2"/>
    <property type="match status" value="1"/>
</dbReference>
<keyword evidence="2" id="KW-0560">Oxidoreductase</keyword>
<dbReference type="Proteomes" id="UP000000768">
    <property type="component" value="Chromosome 5"/>
</dbReference>
<evidence type="ECO:0000256" key="1">
    <source>
        <dbReference type="ARBA" id="ARBA00022857"/>
    </source>
</evidence>
<evidence type="ECO:0000313" key="3">
    <source>
        <dbReference type="EMBL" id="EES08074.1"/>
    </source>
</evidence>
<dbReference type="HOGENOM" id="CLU_010194_1_1_1"/>
<sequence length="301" mass="31535">MAAARNDDTATIISSEPAAGRSRWSLRGMTALVTGGTRGIGRAVVEELAALGAAVHTCSRNEAELRDRLAEWEAAAKTNGGGGVVTGSVCDVSARDQRERLLRDVAERFGGKLNILVNNVGTNFGKPTAEYTAEDYAFLMSTNLESAYHLCQLAYPLLKAPAAAAGNGNGGSVVLVSSVCGGVAVCTGSVYAMAKAGMNQLARNLACEWAGDGIRANSVAPWYTRTPLVEGDLSRGQYVEEILRRTPQRRVGEPEEISSLVAFLCMPCASYITGQTIAVDGGMTVNGLYPSSSPSGLSYSN</sequence>
<dbReference type="PROSITE" id="PS00061">
    <property type="entry name" value="ADH_SHORT"/>
    <property type="match status" value="1"/>
</dbReference>
<dbReference type="InterPro" id="IPR045000">
    <property type="entry name" value="TR"/>
</dbReference>
<reference evidence="4" key="2">
    <citation type="journal article" date="2018" name="Plant J.">
        <title>The Sorghum bicolor reference genome: improved assembly, gene annotations, a transcriptome atlas, and signatures of genome organization.</title>
        <authorList>
            <person name="McCormick R.F."/>
            <person name="Truong S.K."/>
            <person name="Sreedasyam A."/>
            <person name="Jenkins J."/>
            <person name="Shu S."/>
            <person name="Sims D."/>
            <person name="Kennedy M."/>
            <person name="Amirebrahimi M."/>
            <person name="Weers B.D."/>
            <person name="McKinley B."/>
            <person name="Mattison A."/>
            <person name="Morishige D.T."/>
            <person name="Grimwood J."/>
            <person name="Schmutz J."/>
            <person name="Mullet J.E."/>
        </authorList>
    </citation>
    <scope>NUCLEOTIDE SEQUENCE [LARGE SCALE GENOMIC DNA]</scope>
    <source>
        <strain evidence="4">cv. BTx623</strain>
    </source>
</reference>
<accession>C5Y5Q0</accession>
<organism evidence="3 4">
    <name type="scientific">Sorghum bicolor</name>
    <name type="common">Sorghum</name>
    <name type="synonym">Sorghum vulgare</name>
    <dbReference type="NCBI Taxonomy" id="4558"/>
    <lineage>
        <taxon>Eukaryota</taxon>
        <taxon>Viridiplantae</taxon>
        <taxon>Streptophyta</taxon>
        <taxon>Embryophyta</taxon>
        <taxon>Tracheophyta</taxon>
        <taxon>Spermatophyta</taxon>
        <taxon>Magnoliopsida</taxon>
        <taxon>Liliopsida</taxon>
        <taxon>Poales</taxon>
        <taxon>Poaceae</taxon>
        <taxon>PACMAD clade</taxon>
        <taxon>Panicoideae</taxon>
        <taxon>Andropogonodae</taxon>
        <taxon>Andropogoneae</taxon>
        <taxon>Sorghinae</taxon>
        <taxon>Sorghum</taxon>
    </lineage>
</organism>
<dbReference type="Gramene" id="EES08074">
    <property type="protein sequence ID" value="EES08074"/>
    <property type="gene ID" value="SORBI_3005G055300"/>
</dbReference>
<keyword evidence="4" id="KW-1185">Reference proteome</keyword>
<protein>
    <recommendedName>
        <fullName evidence="5">Tropinone reductase</fullName>
    </recommendedName>
</protein>
<dbReference type="OrthoDB" id="417891at2759"/>
<reference evidence="3 4" key="1">
    <citation type="journal article" date="2009" name="Nature">
        <title>The Sorghum bicolor genome and the diversification of grasses.</title>
        <authorList>
            <person name="Paterson A.H."/>
            <person name="Bowers J.E."/>
            <person name="Bruggmann R."/>
            <person name="Dubchak I."/>
            <person name="Grimwood J."/>
            <person name="Gundlach H."/>
            <person name="Haberer G."/>
            <person name="Hellsten U."/>
            <person name="Mitros T."/>
            <person name="Poliakov A."/>
            <person name="Schmutz J."/>
            <person name="Spannagl M."/>
            <person name="Tang H."/>
            <person name="Wang X."/>
            <person name="Wicker T."/>
            <person name="Bharti A.K."/>
            <person name="Chapman J."/>
            <person name="Feltus F.A."/>
            <person name="Gowik U."/>
            <person name="Grigoriev I.V."/>
            <person name="Lyons E."/>
            <person name="Maher C.A."/>
            <person name="Martis M."/>
            <person name="Narechania A."/>
            <person name="Otillar R.P."/>
            <person name="Penning B.W."/>
            <person name="Salamov A.A."/>
            <person name="Wang Y."/>
            <person name="Zhang L."/>
            <person name="Carpita N.C."/>
            <person name="Freeling M."/>
            <person name="Gingle A.R."/>
            <person name="Hash C.T."/>
            <person name="Keller B."/>
            <person name="Klein P."/>
            <person name="Kresovich S."/>
            <person name="McCann M.C."/>
            <person name="Ming R."/>
            <person name="Peterson D.G."/>
            <person name="Mehboob-ur-Rahman"/>
            <person name="Ware D."/>
            <person name="Westhoff P."/>
            <person name="Mayer K.F."/>
            <person name="Messing J."/>
            <person name="Rokhsar D.S."/>
        </authorList>
    </citation>
    <scope>NUCLEOTIDE SEQUENCE [LARGE SCALE GENOMIC DNA]</scope>
    <source>
        <strain evidence="4">cv. BTx623</strain>
    </source>
</reference>
<dbReference type="InParanoid" id="C5Y5Q0"/>
<dbReference type="InterPro" id="IPR002347">
    <property type="entry name" value="SDR_fam"/>
</dbReference>
<evidence type="ECO:0008006" key="5">
    <source>
        <dbReference type="Google" id="ProtNLM"/>
    </source>
</evidence>
<dbReference type="STRING" id="4558.C5Y5Q0"/>
<dbReference type="FunFam" id="3.40.50.720:FF:000084">
    <property type="entry name" value="Short-chain dehydrogenase reductase"/>
    <property type="match status" value="1"/>
</dbReference>
<dbReference type="GO" id="GO:0016491">
    <property type="term" value="F:oxidoreductase activity"/>
    <property type="evidence" value="ECO:0007669"/>
    <property type="project" value="UniProtKB-KW"/>
</dbReference>
<dbReference type="PRINTS" id="PR00080">
    <property type="entry name" value="SDRFAMILY"/>
</dbReference>
<gene>
    <name evidence="3" type="ORF">SORBI_3005G055300</name>
</gene>
<dbReference type="InterPro" id="IPR020904">
    <property type="entry name" value="Sc_DH/Rdtase_CS"/>
</dbReference>
<dbReference type="Gene3D" id="3.40.50.720">
    <property type="entry name" value="NAD(P)-binding Rossmann-like Domain"/>
    <property type="match status" value="1"/>
</dbReference>
<evidence type="ECO:0000256" key="2">
    <source>
        <dbReference type="ARBA" id="ARBA00023002"/>
    </source>
</evidence>
<dbReference type="InterPro" id="IPR036291">
    <property type="entry name" value="NAD(P)-bd_dom_sf"/>
</dbReference>
<keyword evidence="1" id="KW-0521">NADP</keyword>
<evidence type="ECO:0000313" key="4">
    <source>
        <dbReference type="Proteomes" id="UP000000768"/>
    </source>
</evidence>
<dbReference type="OMA" id="AIRMRPY"/>
<dbReference type="AlphaFoldDB" id="C5Y5Q0"/>